<dbReference type="InterPro" id="IPR010497">
    <property type="entry name" value="Epoxide_hydro_N"/>
</dbReference>
<feature type="active site" description="Proton donor" evidence="4">
    <location>
        <position position="315"/>
    </location>
</feature>
<protein>
    <recommendedName>
        <fullName evidence="5">Epoxide hydrolase N-terminal domain-containing protein</fullName>
    </recommendedName>
</protein>
<keyword evidence="7" id="KW-1185">Reference proteome</keyword>
<dbReference type="SUPFAM" id="SSF53474">
    <property type="entry name" value="alpha/beta-Hydrolases"/>
    <property type="match status" value="1"/>
</dbReference>
<dbReference type="AlphaFoldDB" id="A0AAD7XDK7"/>
<evidence type="ECO:0000313" key="7">
    <source>
        <dbReference type="Proteomes" id="UP001215151"/>
    </source>
</evidence>
<reference evidence="6" key="1">
    <citation type="submission" date="2022-11" db="EMBL/GenBank/DDBJ databases">
        <title>Genome Sequence of Cubamyces cubensis.</title>
        <authorList>
            <person name="Buettner E."/>
        </authorList>
    </citation>
    <scope>NUCLEOTIDE SEQUENCE</scope>
    <source>
        <strain evidence="6">MPL-01</strain>
    </source>
</reference>
<dbReference type="Pfam" id="PF06441">
    <property type="entry name" value="EHN"/>
    <property type="match status" value="1"/>
</dbReference>
<dbReference type="PANTHER" id="PTHR21661:SF35">
    <property type="entry name" value="EPOXIDE HYDROLASE"/>
    <property type="match status" value="1"/>
</dbReference>
<dbReference type="InterPro" id="IPR016292">
    <property type="entry name" value="Epoxide_hydrolase"/>
</dbReference>
<evidence type="ECO:0000256" key="4">
    <source>
        <dbReference type="PIRSR" id="PIRSR001112-1"/>
    </source>
</evidence>
<dbReference type="GO" id="GO:0097176">
    <property type="term" value="P:epoxide metabolic process"/>
    <property type="evidence" value="ECO:0007669"/>
    <property type="project" value="TreeGrafter"/>
</dbReference>
<proteinExistence type="inferred from homology"/>
<gene>
    <name evidence="6" type="ORF">ONZ51_g788</name>
</gene>
<name>A0AAD7XDK7_9APHY</name>
<evidence type="ECO:0000256" key="3">
    <source>
        <dbReference type="ARBA" id="ARBA00022801"/>
    </source>
</evidence>
<sequence length="425" mass="47825">MAAAPEQPFTLSVPDADLDLLQKKLELVRFPDELEGAAWDYGAPLADIKRLVAHWKDKFDWRKSEAEINKLPMFTRDIEVDGFGALNIHYLHQKSEVKNAIPLLFVHGWPGDFLEVRKMLPFLTAKSADHPSFHVVALSLPGFGFSEAPKKPGFAGRQYAEVFTKLMSSLGYEEYVYQGGDWGHLLGMHAVTHYGHKNIKAWHTNMPACKPPTFFSHPLVFLSMFTIPFSKSTKAGLEHTMIWRKKGFGYYMEQATKPQTLGYGLSDSPVGLLAWIYEKLVGWSDSYPWTEDEVIEWISIYWFSRAGPAAAGRIYYEMTGGGAHDTWQGTKWTSVPTGVSYFPFELVRLPHAWSHTLGKLVFESEHEKGGHFAAFEAPEQLAGDLRKMFGKGGPAHGVVPGKNGLEDDYSLPSGSMHVWRVRLEV</sequence>
<evidence type="ECO:0000256" key="2">
    <source>
        <dbReference type="ARBA" id="ARBA00022797"/>
    </source>
</evidence>
<dbReference type="PIRSF" id="PIRSF001112">
    <property type="entry name" value="Epoxide_hydrolase"/>
    <property type="match status" value="1"/>
</dbReference>
<dbReference type="Gene3D" id="3.40.50.1820">
    <property type="entry name" value="alpha/beta hydrolase"/>
    <property type="match status" value="1"/>
</dbReference>
<comment type="caution">
    <text evidence="6">The sequence shown here is derived from an EMBL/GenBank/DDBJ whole genome shotgun (WGS) entry which is preliminary data.</text>
</comment>
<evidence type="ECO:0000256" key="1">
    <source>
        <dbReference type="ARBA" id="ARBA00010088"/>
    </source>
</evidence>
<dbReference type="InterPro" id="IPR000639">
    <property type="entry name" value="Epox_hydrolase-like"/>
</dbReference>
<keyword evidence="3" id="KW-0378">Hydrolase</keyword>
<feature type="active site" description="Nucleophile" evidence="4">
    <location>
        <position position="181"/>
    </location>
</feature>
<comment type="similarity">
    <text evidence="1">Belongs to the peptidase S33 family.</text>
</comment>
<dbReference type="PANTHER" id="PTHR21661">
    <property type="entry name" value="EPOXIDE HYDROLASE 1-RELATED"/>
    <property type="match status" value="1"/>
</dbReference>
<dbReference type="GO" id="GO:0004301">
    <property type="term" value="F:epoxide hydrolase activity"/>
    <property type="evidence" value="ECO:0007669"/>
    <property type="project" value="TreeGrafter"/>
</dbReference>
<evidence type="ECO:0000313" key="6">
    <source>
        <dbReference type="EMBL" id="KAJ8496928.1"/>
    </source>
</evidence>
<feature type="active site" description="Proton acceptor" evidence="4">
    <location>
        <position position="371"/>
    </location>
</feature>
<dbReference type="Proteomes" id="UP001215151">
    <property type="component" value="Unassembled WGS sequence"/>
</dbReference>
<evidence type="ECO:0000259" key="5">
    <source>
        <dbReference type="Pfam" id="PF06441"/>
    </source>
</evidence>
<organism evidence="6 7">
    <name type="scientific">Trametes cubensis</name>
    <dbReference type="NCBI Taxonomy" id="1111947"/>
    <lineage>
        <taxon>Eukaryota</taxon>
        <taxon>Fungi</taxon>
        <taxon>Dikarya</taxon>
        <taxon>Basidiomycota</taxon>
        <taxon>Agaricomycotina</taxon>
        <taxon>Agaricomycetes</taxon>
        <taxon>Polyporales</taxon>
        <taxon>Polyporaceae</taxon>
        <taxon>Trametes</taxon>
    </lineage>
</organism>
<keyword evidence="2" id="KW-0058">Aromatic hydrocarbons catabolism</keyword>
<dbReference type="EMBL" id="JAPEVG010000010">
    <property type="protein sequence ID" value="KAJ8496928.1"/>
    <property type="molecule type" value="Genomic_DNA"/>
</dbReference>
<feature type="domain" description="Epoxide hydrolase N-terminal" evidence="5">
    <location>
        <begin position="7"/>
        <end position="116"/>
    </location>
</feature>
<dbReference type="InterPro" id="IPR029058">
    <property type="entry name" value="AB_hydrolase_fold"/>
</dbReference>
<accession>A0AAD7XDK7</accession>
<dbReference type="PRINTS" id="PR00412">
    <property type="entry name" value="EPOXHYDRLASE"/>
</dbReference>